<feature type="region of interest" description="Disordered" evidence="1">
    <location>
        <begin position="1"/>
        <end position="38"/>
    </location>
</feature>
<organism evidence="3 4">
    <name type="scientific">Fluviispira sanaruensis</name>
    <dbReference type="NCBI Taxonomy" id="2493639"/>
    <lineage>
        <taxon>Bacteria</taxon>
        <taxon>Pseudomonadati</taxon>
        <taxon>Bdellovibrionota</taxon>
        <taxon>Oligoflexia</taxon>
        <taxon>Silvanigrellales</taxon>
        <taxon>Silvanigrellaceae</taxon>
        <taxon>Fluviispira</taxon>
    </lineage>
</organism>
<dbReference type="Proteomes" id="UP000291236">
    <property type="component" value="Chromosome"/>
</dbReference>
<feature type="compositionally biased region" description="Polar residues" evidence="1">
    <location>
        <begin position="12"/>
        <end position="28"/>
    </location>
</feature>
<dbReference type="AlphaFoldDB" id="A0A4P2VM56"/>
<dbReference type="RefSeq" id="WP_130611007.1">
    <property type="nucleotide sequence ID" value="NZ_AP019368.1"/>
</dbReference>
<dbReference type="KEGG" id="sbf:JCM31447_24780"/>
<evidence type="ECO:0000313" key="3">
    <source>
        <dbReference type="EMBL" id="BBH54021.1"/>
    </source>
</evidence>
<dbReference type="Pfam" id="PF10135">
    <property type="entry name" value="Rod-binding"/>
    <property type="match status" value="1"/>
</dbReference>
<dbReference type="InterPro" id="IPR019301">
    <property type="entry name" value="Flagellar_prot_FlgJ_N"/>
</dbReference>
<keyword evidence="4" id="KW-1185">Reference proteome</keyword>
<evidence type="ECO:0000256" key="1">
    <source>
        <dbReference type="SAM" id="MobiDB-lite"/>
    </source>
</evidence>
<reference evidence="3 4" key="1">
    <citation type="submission" date="2018-12" db="EMBL/GenBank/DDBJ databases">
        <title>Rubrispira sanarue gen. nov., sp., nov., a member of the order Silvanigrellales, isolated from a brackish lake in Hamamatsu Japan.</title>
        <authorList>
            <person name="Maejima Y."/>
            <person name="Iino T."/>
            <person name="Muraguchi Y."/>
            <person name="Fukuda K."/>
            <person name="Nojiri H."/>
            <person name="Ohkuma M."/>
            <person name="Moriuchi R."/>
            <person name="Dohra H."/>
            <person name="Kimbara K."/>
            <person name="Shintani M."/>
        </authorList>
    </citation>
    <scope>NUCLEOTIDE SEQUENCE [LARGE SCALE GENOMIC DNA]</scope>
    <source>
        <strain evidence="3 4">RF1110005</strain>
    </source>
</reference>
<proteinExistence type="predicted"/>
<evidence type="ECO:0000313" key="4">
    <source>
        <dbReference type="Proteomes" id="UP000291236"/>
    </source>
</evidence>
<dbReference type="OrthoDB" id="9796740at2"/>
<accession>A0A4P2VM56</accession>
<gene>
    <name evidence="3" type="ORF">JCM31447_24780</name>
</gene>
<feature type="compositionally biased region" description="Basic and acidic residues" evidence="1">
    <location>
        <begin position="29"/>
        <end position="38"/>
    </location>
</feature>
<evidence type="ECO:0000259" key="2">
    <source>
        <dbReference type="Pfam" id="PF10135"/>
    </source>
</evidence>
<name>A0A4P2VM56_FLUSA</name>
<protein>
    <recommendedName>
        <fullName evidence="2">Flagellar protein FlgJ N-terminal domain-containing protein</fullName>
    </recommendedName>
</protein>
<feature type="domain" description="Flagellar protein FlgJ N-terminal" evidence="2">
    <location>
        <begin position="57"/>
        <end position="100"/>
    </location>
</feature>
<sequence length="160" mass="18323">MRIGSQDILQKMKSNADPSINQPSQTVKDLSKKEQKLRDAENVAKEFETLYIDMMIKSMRQTAKPEDESNAHDIFQGMLDGEYAKVMADAQSFGIRDLILNWMKENDPELNPNIKLPNDKDGITATKKELNKASELMDKIKNDSYMSKLAIEQYKMGMEK</sequence>
<dbReference type="EMBL" id="AP019368">
    <property type="protein sequence ID" value="BBH54021.1"/>
    <property type="molecule type" value="Genomic_DNA"/>
</dbReference>